<proteinExistence type="predicted"/>
<sequence length="110" mass="13089">MADSDEAEAGQDPESPEDEEQLLHHFNAYTESRRANPWEQWTFREKANYYIDRTFLVMLVIFLFMVVAEFGYKMWYVMNVAKSVEFVTESLVSVFESLFTQERPEERAEL</sequence>
<keyword evidence="2" id="KW-1133">Transmembrane helix</keyword>
<evidence type="ECO:0000256" key="1">
    <source>
        <dbReference type="SAM" id="MobiDB-lite"/>
    </source>
</evidence>
<gene>
    <name evidence="3" type="ORF">PLEPLA_LOCUS45445</name>
</gene>
<organism evidence="3 4">
    <name type="scientific">Pleuronectes platessa</name>
    <name type="common">European plaice</name>
    <dbReference type="NCBI Taxonomy" id="8262"/>
    <lineage>
        <taxon>Eukaryota</taxon>
        <taxon>Metazoa</taxon>
        <taxon>Chordata</taxon>
        <taxon>Craniata</taxon>
        <taxon>Vertebrata</taxon>
        <taxon>Euteleostomi</taxon>
        <taxon>Actinopterygii</taxon>
        <taxon>Neopterygii</taxon>
        <taxon>Teleostei</taxon>
        <taxon>Neoteleostei</taxon>
        <taxon>Acanthomorphata</taxon>
        <taxon>Carangaria</taxon>
        <taxon>Pleuronectiformes</taxon>
        <taxon>Pleuronectoidei</taxon>
        <taxon>Pleuronectidae</taxon>
        <taxon>Pleuronectes</taxon>
    </lineage>
</organism>
<name>A0A9N7ZB94_PLEPL</name>
<feature type="region of interest" description="Disordered" evidence="1">
    <location>
        <begin position="1"/>
        <end position="20"/>
    </location>
</feature>
<evidence type="ECO:0000256" key="2">
    <source>
        <dbReference type="SAM" id="Phobius"/>
    </source>
</evidence>
<protein>
    <submittedName>
        <fullName evidence="3">Uncharacterized protein</fullName>
    </submittedName>
</protein>
<dbReference type="EMBL" id="CADEAL010004350">
    <property type="protein sequence ID" value="CAB1457621.1"/>
    <property type="molecule type" value="Genomic_DNA"/>
</dbReference>
<evidence type="ECO:0000313" key="3">
    <source>
        <dbReference type="EMBL" id="CAB1457621.1"/>
    </source>
</evidence>
<dbReference type="AlphaFoldDB" id="A0A9N7ZB94"/>
<dbReference type="Proteomes" id="UP001153269">
    <property type="component" value="Unassembled WGS sequence"/>
</dbReference>
<accession>A0A9N7ZB94</accession>
<feature type="transmembrane region" description="Helical" evidence="2">
    <location>
        <begin position="54"/>
        <end position="72"/>
    </location>
</feature>
<reference evidence="3" key="1">
    <citation type="submission" date="2020-03" db="EMBL/GenBank/DDBJ databases">
        <authorList>
            <person name="Weist P."/>
        </authorList>
    </citation>
    <scope>NUCLEOTIDE SEQUENCE</scope>
</reference>
<keyword evidence="2" id="KW-0812">Transmembrane</keyword>
<keyword evidence="4" id="KW-1185">Reference proteome</keyword>
<evidence type="ECO:0000313" key="4">
    <source>
        <dbReference type="Proteomes" id="UP001153269"/>
    </source>
</evidence>
<keyword evidence="2" id="KW-0472">Membrane</keyword>
<comment type="caution">
    <text evidence="3">The sequence shown here is derived from an EMBL/GenBank/DDBJ whole genome shotgun (WGS) entry which is preliminary data.</text>
</comment>